<organism evidence="2">
    <name type="scientific">Kitasatospora camelliae</name>
    <dbReference type="NCBI Taxonomy" id="3156397"/>
    <lineage>
        <taxon>Bacteria</taxon>
        <taxon>Bacillati</taxon>
        <taxon>Actinomycetota</taxon>
        <taxon>Actinomycetes</taxon>
        <taxon>Kitasatosporales</taxon>
        <taxon>Streptomycetaceae</taxon>
        <taxon>Kitasatospora</taxon>
    </lineage>
</organism>
<dbReference type="RefSeq" id="WP_354643170.1">
    <property type="nucleotide sequence ID" value="NZ_CP159872.1"/>
</dbReference>
<dbReference type="EMBL" id="CP159872">
    <property type="protein sequence ID" value="XCM82240.1"/>
    <property type="molecule type" value="Genomic_DNA"/>
</dbReference>
<keyword evidence="1" id="KW-0812">Transmembrane</keyword>
<dbReference type="KEGG" id="kcm:ABWK59_26685"/>
<gene>
    <name evidence="2" type="ORF">ABWK59_26685</name>
</gene>
<proteinExistence type="predicted"/>
<dbReference type="AlphaFoldDB" id="A0AAU8K4Q6"/>
<feature type="transmembrane region" description="Helical" evidence="1">
    <location>
        <begin position="20"/>
        <end position="40"/>
    </location>
</feature>
<accession>A0AAU8K4Q6</accession>
<evidence type="ECO:0008006" key="3">
    <source>
        <dbReference type="Google" id="ProtNLM"/>
    </source>
</evidence>
<evidence type="ECO:0000256" key="1">
    <source>
        <dbReference type="SAM" id="Phobius"/>
    </source>
</evidence>
<keyword evidence="1" id="KW-1133">Transmembrane helix</keyword>
<name>A0AAU8K4Q6_9ACTN</name>
<keyword evidence="1" id="KW-0472">Membrane</keyword>
<evidence type="ECO:0000313" key="2">
    <source>
        <dbReference type="EMBL" id="XCM82240.1"/>
    </source>
</evidence>
<reference evidence="2" key="1">
    <citation type="submission" date="2024-06" db="EMBL/GenBank/DDBJ databases">
        <title>The genome sequences of Kitasatospora sp. strain HUAS MG31.</title>
        <authorList>
            <person name="Mo P."/>
        </authorList>
    </citation>
    <scope>NUCLEOTIDE SEQUENCE</scope>
    <source>
        <strain evidence="2">HUAS MG31</strain>
    </source>
</reference>
<sequence>MNPLDDPPGADGPAREPNLWTLPALAIGVTLLAVGVFWRWTFWAQALPVSLLGLAFAQAGARNARRIGSGHRAARTAVLLCSAAGAAGLIAVAVLLAGRPLG</sequence>
<feature type="transmembrane region" description="Helical" evidence="1">
    <location>
        <begin position="76"/>
        <end position="97"/>
    </location>
</feature>
<protein>
    <recommendedName>
        <fullName evidence="3">Transmembrane protein</fullName>
    </recommendedName>
</protein>